<dbReference type="PROSITE" id="PS51257">
    <property type="entry name" value="PROKAR_LIPOPROTEIN"/>
    <property type="match status" value="1"/>
</dbReference>
<accession>A0A3P3EX18</accession>
<dbReference type="GO" id="GO:0016787">
    <property type="term" value="F:hydrolase activity"/>
    <property type="evidence" value="ECO:0007669"/>
    <property type="project" value="UniProtKB-KW"/>
</dbReference>
<dbReference type="Proteomes" id="UP000271137">
    <property type="component" value="Unassembled WGS sequence"/>
</dbReference>
<dbReference type="SUPFAM" id="SSF53474">
    <property type="entry name" value="alpha/beta-Hydrolases"/>
    <property type="match status" value="1"/>
</dbReference>
<keyword evidence="3" id="KW-1185">Reference proteome</keyword>
<name>A0A3P3EX18_9BURK</name>
<dbReference type="Gene3D" id="3.40.50.1820">
    <property type="entry name" value="alpha/beta hydrolase"/>
    <property type="match status" value="1"/>
</dbReference>
<reference evidence="1 4" key="1">
    <citation type="submission" date="2018-11" db="EMBL/GenBank/DDBJ databases">
        <title>The genome of Variovorax sp T529.</title>
        <authorList>
            <person name="Gao J."/>
        </authorList>
    </citation>
    <scope>NUCLEOTIDE SEQUENCE [LARGE SCALE GENOMIC DNA]</scope>
    <source>
        <strain evidence="1 4">T529</strain>
    </source>
</reference>
<protein>
    <submittedName>
        <fullName evidence="1">Alpha/beta hydrolase</fullName>
    </submittedName>
</protein>
<evidence type="ECO:0000313" key="1">
    <source>
        <dbReference type="EMBL" id="RRH90432.1"/>
    </source>
</evidence>
<gene>
    <name evidence="1" type="ORF">EH244_06705</name>
    <name evidence="2" type="ORF">EJO66_17765</name>
</gene>
<keyword evidence="1" id="KW-0378">Hydrolase</keyword>
<comment type="caution">
    <text evidence="1">The sequence shown here is derived from an EMBL/GenBank/DDBJ whole genome shotgun (WGS) entry which is preliminary data.</text>
</comment>
<dbReference type="InterPro" id="IPR029058">
    <property type="entry name" value="AB_hydrolase_fold"/>
</dbReference>
<evidence type="ECO:0000313" key="4">
    <source>
        <dbReference type="Proteomes" id="UP000271590"/>
    </source>
</evidence>
<dbReference type="RefSeq" id="WP_124957653.1">
    <property type="nucleotide sequence ID" value="NZ_RQXU01000003.1"/>
</dbReference>
<dbReference type="Proteomes" id="UP000271590">
    <property type="component" value="Unassembled WGS sequence"/>
</dbReference>
<reference evidence="2 3" key="2">
    <citation type="submission" date="2018-12" db="EMBL/GenBank/DDBJ databases">
        <title>The genome sequences of strain 502.</title>
        <authorList>
            <person name="Gao J."/>
            <person name="Sun J."/>
        </authorList>
    </citation>
    <scope>NUCLEOTIDE SEQUENCE [LARGE SCALE GENOMIC DNA]</scope>
    <source>
        <strain evidence="2 3">502</strain>
    </source>
</reference>
<dbReference type="EMBL" id="RXFQ01000009">
    <property type="protein sequence ID" value="RSZ34706.1"/>
    <property type="molecule type" value="Genomic_DNA"/>
</dbReference>
<dbReference type="AlphaFoldDB" id="A0A3P3EX18"/>
<evidence type="ECO:0000313" key="2">
    <source>
        <dbReference type="EMBL" id="RSZ34706.1"/>
    </source>
</evidence>
<sequence length="265" mass="28581">MRIFFSARRHLPILALGAALGVTGCGGLRTAKAPLDRTLEKSSCTPNADTLIVMLPGAYSHPDEFEREGFVKALDDNRLAVDVMRVDAHLGYYNGKTILERLHRDVIAPARGQGYKAIWIVGISVGGFGGLLYAQTHPGELAGLVAIAPYLGERALGADIANAGGLARWTGPLGDPPGSDPRTPNETQLWQWLRGHVGATATFGARPPLYLGYGIDDRFAFSHRLLAAALPAGRVFTTEGGHDWPEWTRLWRRMLPTLPLPGCPG</sequence>
<dbReference type="EMBL" id="RQXU01000003">
    <property type="protein sequence ID" value="RRH90432.1"/>
    <property type="molecule type" value="Genomic_DNA"/>
</dbReference>
<proteinExistence type="predicted"/>
<organism evidence="1 4">
    <name type="scientific">Variovorax beijingensis</name>
    <dbReference type="NCBI Taxonomy" id="2496117"/>
    <lineage>
        <taxon>Bacteria</taxon>
        <taxon>Pseudomonadati</taxon>
        <taxon>Pseudomonadota</taxon>
        <taxon>Betaproteobacteria</taxon>
        <taxon>Burkholderiales</taxon>
        <taxon>Comamonadaceae</taxon>
        <taxon>Variovorax</taxon>
    </lineage>
</organism>
<evidence type="ECO:0000313" key="3">
    <source>
        <dbReference type="Proteomes" id="UP000271137"/>
    </source>
</evidence>